<dbReference type="SMART" id="SM00182">
    <property type="entry name" value="CULLIN"/>
    <property type="match status" value="1"/>
</dbReference>
<evidence type="ECO:0000256" key="4">
    <source>
        <dbReference type="PROSITE-ProRule" id="PRU00330"/>
    </source>
</evidence>
<organism evidence="8 9">
    <name type="scientific">Knufia fluminis</name>
    <dbReference type="NCBI Taxonomy" id="191047"/>
    <lineage>
        <taxon>Eukaryota</taxon>
        <taxon>Fungi</taxon>
        <taxon>Dikarya</taxon>
        <taxon>Ascomycota</taxon>
        <taxon>Pezizomycotina</taxon>
        <taxon>Eurotiomycetes</taxon>
        <taxon>Chaetothyriomycetidae</taxon>
        <taxon>Chaetothyriales</taxon>
        <taxon>Trichomeriaceae</taxon>
        <taxon>Knufia</taxon>
    </lineage>
</organism>
<keyword evidence="9" id="KW-1185">Reference proteome</keyword>
<dbReference type="SUPFAM" id="SSF75632">
    <property type="entry name" value="Cullin homology domain"/>
    <property type="match status" value="1"/>
</dbReference>
<dbReference type="Pfam" id="PF10557">
    <property type="entry name" value="Cullin_Nedd8"/>
    <property type="match status" value="1"/>
</dbReference>
<name>A0AAN8FCP4_9EURO</name>
<dbReference type="InterPro" id="IPR016157">
    <property type="entry name" value="Cullin_CS"/>
</dbReference>
<dbReference type="PANTHER" id="PTHR11932">
    <property type="entry name" value="CULLIN"/>
    <property type="match status" value="1"/>
</dbReference>
<dbReference type="Proteomes" id="UP001316803">
    <property type="component" value="Unassembled WGS sequence"/>
</dbReference>
<feature type="region of interest" description="Disordered" evidence="6">
    <location>
        <begin position="536"/>
        <end position="559"/>
    </location>
</feature>
<dbReference type="PROSITE" id="PS50069">
    <property type="entry name" value="CULLIN_2"/>
    <property type="match status" value="1"/>
</dbReference>
<evidence type="ECO:0000313" key="8">
    <source>
        <dbReference type="EMBL" id="KAK5955871.1"/>
    </source>
</evidence>
<sequence length="895" mass="102290">MPPKKGKAVEHSQPSESASRSSSTKRKTPATTEDEAGTSTPPKKSRPSIAELVSSQGSRLSDGASVEEQEEPVKEVKRNGTNKQPAPARTFADMYTFTSRRQPNGVIDLTQSKSPMSKPMNGTRPFGQLGQGGPKRLVVKNLRTTPKVDPSEYYERKWREQSAALDSLFQGGDVKIMLEELYKATEHICRQGRAAELFGRLKEKCTAHLNENVRPQLVKACQTQSGTPALQALVDAWALWQTQVQTIRHIYFYLNQAYLIRHQEHGDINAVGMHMFRSAIFYEQSIRDTVLRATVELVQQDRKGDNSNASLLKAAVDALHDLGVYTGDFEPMLLEQSRWWFWQWRKEEAEKEDLPHYVRSCSVLLDNELARCDTLSFDRSTRTQLSDMFDEIFVEENVDRLSDMDGVLDMLEQDMDTEIEQCWTLLARKSHHHLLSSPYAKFTETEGTMIVFDEKNEPDMVVRLLALKRKLDHLHVDCFHKDEHMGNTLHKSFEQFMNKTKKSQTNYDTDNAKPGEMIAKHIDLLLKGGAKAIPKLAQKTDSAEGENEQDYDDNEAEEESVEKHLSDALDLFRFVHGKAVFEAFYKKDLARRLLMGRTQSFDAERSMLARLRNECGAQFTHNLESMFKDMDLAREEMKSYNQIQSDKGVKPPVEISVNVLSVAAWPTYPDIPVNVPTSILKSQHDFESHFKDKHVGRKLTWKPSLAHCQLKARFSKSVKELVVSGFQAIVLLLFNDVPTGGSLSYSQIKSLTNLPDNEVKRTLQSLACAKYKVLNKTPKSRDVNDTDTFTFNASFTDPRFRVKINQIQLKETKEENKETHQRVAADRHYETQAAIVRIMKSRKRIGHNELIVEVIKATRSRGVLDQSDIKKNIEKLIEKDYMEREEEIRGYSYLA</sequence>
<evidence type="ECO:0000259" key="7">
    <source>
        <dbReference type="PROSITE" id="PS50069"/>
    </source>
</evidence>
<dbReference type="SUPFAM" id="SSF74788">
    <property type="entry name" value="Cullin repeat-like"/>
    <property type="match status" value="1"/>
</dbReference>
<evidence type="ECO:0000313" key="9">
    <source>
        <dbReference type="Proteomes" id="UP001316803"/>
    </source>
</evidence>
<dbReference type="PROSITE" id="PS01256">
    <property type="entry name" value="CULLIN_1"/>
    <property type="match status" value="1"/>
</dbReference>
<evidence type="ECO:0000256" key="1">
    <source>
        <dbReference type="ARBA" id="ARBA00006019"/>
    </source>
</evidence>
<dbReference type="GO" id="GO:0031461">
    <property type="term" value="C:cullin-RING ubiquitin ligase complex"/>
    <property type="evidence" value="ECO:0007669"/>
    <property type="project" value="InterPro"/>
</dbReference>
<dbReference type="FunFam" id="1.10.10.10:FF:000014">
    <property type="entry name" value="Cullin 1"/>
    <property type="match status" value="1"/>
</dbReference>
<feature type="region of interest" description="Disordered" evidence="6">
    <location>
        <begin position="1"/>
        <end position="102"/>
    </location>
</feature>
<dbReference type="AlphaFoldDB" id="A0AAN8FCP4"/>
<comment type="caution">
    <text evidence="8">The sequence shown here is derived from an EMBL/GenBank/DDBJ whole genome shotgun (WGS) entry which is preliminary data.</text>
</comment>
<dbReference type="Pfam" id="PF26557">
    <property type="entry name" value="Cullin_AB"/>
    <property type="match status" value="1"/>
</dbReference>
<feature type="domain" description="Cullin family profile" evidence="7">
    <location>
        <begin position="513"/>
        <end position="767"/>
    </location>
</feature>
<dbReference type="InterPro" id="IPR036390">
    <property type="entry name" value="WH_DNA-bd_sf"/>
</dbReference>
<dbReference type="Gene3D" id="3.30.230.130">
    <property type="entry name" value="Cullin, Chain C, Domain 2"/>
    <property type="match status" value="1"/>
</dbReference>
<dbReference type="InterPro" id="IPR059120">
    <property type="entry name" value="Cullin-like_AB"/>
</dbReference>
<dbReference type="InterPro" id="IPR036317">
    <property type="entry name" value="Cullin_homology_sf"/>
</dbReference>
<dbReference type="GO" id="GO:0006511">
    <property type="term" value="P:ubiquitin-dependent protein catabolic process"/>
    <property type="evidence" value="ECO:0007669"/>
    <property type="project" value="InterPro"/>
</dbReference>
<reference evidence="8 9" key="1">
    <citation type="submission" date="2022-12" db="EMBL/GenBank/DDBJ databases">
        <title>Genomic features and morphological characterization of a novel Knufia sp. strain isolated from spacecraft assembly facility.</title>
        <authorList>
            <person name="Teixeira M."/>
            <person name="Chander A.M."/>
            <person name="Stajich J.E."/>
            <person name="Venkateswaran K."/>
        </authorList>
    </citation>
    <scope>NUCLEOTIDE SEQUENCE [LARGE SCALE GENOMIC DNA]</scope>
    <source>
        <strain evidence="8 9">FJI-L2-BK-P2</strain>
    </source>
</reference>
<feature type="compositionally biased region" description="Acidic residues" evidence="6">
    <location>
        <begin position="543"/>
        <end position="559"/>
    </location>
</feature>
<dbReference type="InterPro" id="IPR016159">
    <property type="entry name" value="Cullin_repeat-like_dom_sf"/>
</dbReference>
<dbReference type="EMBL" id="JAKLMC020000006">
    <property type="protein sequence ID" value="KAK5955871.1"/>
    <property type="molecule type" value="Genomic_DNA"/>
</dbReference>
<evidence type="ECO:0000256" key="5">
    <source>
        <dbReference type="RuleBase" id="RU003829"/>
    </source>
</evidence>
<keyword evidence="2" id="KW-1017">Isopeptide bond</keyword>
<keyword evidence="3" id="KW-0832">Ubl conjugation</keyword>
<feature type="compositionally biased region" description="Low complexity" evidence="6">
    <location>
        <begin position="12"/>
        <end position="22"/>
    </location>
</feature>
<comment type="similarity">
    <text evidence="1 4 5">Belongs to the cullin family.</text>
</comment>
<evidence type="ECO:0000256" key="3">
    <source>
        <dbReference type="ARBA" id="ARBA00022843"/>
    </source>
</evidence>
<dbReference type="Gene3D" id="1.20.1310.10">
    <property type="entry name" value="Cullin Repeats"/>
    <property type="match status" value="4"/>
</dbReference>
<dbReference type="InterPro" id="IPR045093">
    <property type="entry name" value="Cullin"/>
</dbReference>
<dbReference type="InterPro" id="IPR016158">
    <property type="entry name" value="Cullin_homology"/>
</dbReference>
<dbReference type="InterPro" id="IPR036388">
    <property type="entry name" value="WH-like_DNA-bd_sf"/>
</dbReference>
<dbReference type="Gene3D" id="1.10.10.10">
    <property type="entry name" value="Winged helix-like DNA-binding domain superfamily/Winged helix DNA-binding domain"/>
    <property type="match status" value="1"/>
</dbReference>
<dbReference type="SUPFAM" id="SSF46785">
    <property type="entry name" value="Winged helix' DNA-binding domain"/>
    <property type="match status" value="1"/>
</dbReference>
<dbReference type="Pfam" id="PF00888">
    <property type="entry name" value="Cullin"/>
    <property type="match status" value="1"/>
</dbReference>
<gene>
    <name evidence="8" type="ORF">OHC33_003512</name>
</gene>
<dbReference type="GO" id="GO:0031625">
    <property type="term" value="F:ubiquitin protein ligase binding"/>
    <property type="evidence" value="ECO:0007669"/>
    <property type="project" value="InterPro"/>
</dbReference>
<dbReference type="InterPro" id="IPR001373">
    <property type="entry name" value="Cullin_N"/>
</dbReference>
<accession>A0AAN8FCP4</accession>
<evidence type="ECO:0000256" key="6">
    <source>
        <dbReference type="SAM" id="MobiDB-lite"/>
    </source>
</evidence>
<dbReference type="InterPro" id="IPR019559">
    <property type="entry name" value="Cullin_neddylation_domain"/>
</dbReference>
<protein>
    <recommendedName>
        <fullName evidence="7">Cullin family profile domain-containing protein</fullName>
    </recommendedName>
</protein>
<proteinExistence type="inferred from homology"/>
<dbReference type="FunFam" id="1.20.1310.10:FF:000031">
    <property type="entry name" value="Ubiquitin ligase subunit CulD"/>
    <property type="match status" value="1"/>
</dbReference>
<evidence type="ECO:0000256" key="2">
    <source>
        <dbReference type="ARBA" id="ARBA00022499"/>
    </source>
</evidence>
<dbReference type="SMART" id="SM00884">
    <property type="entry name" value="Cullin_Nedd8"/>
    <property type="match status" value="1"/>
</dbReference>